<comment type="caution">
    <text evidence="1">The sequence shown here is derived from an EMBL/GenBank/DDBJ whole genome shotgun (WGS) entry which is preliminary data.</text>
</comment>
<reference evidence="1 2" key="1">
    <citation type="submission" date="2024-03" db="EMBL/GenBank/DDBJ databases">
        <title>Novel Streptomyces species of biotechnological and ecological value are a feature of Machair soil.</title>
        <authorList>
            <person name="Prole J.R."/>
            <person name="Goodfellow M."/>
            <person name="Allenby N."/>
            <person name="Ward A.C."/>
        </authorList>
    </citation>
    <scope>NUCLEOTIDE SEQUENCE [LARGE SCALE GENOMIC DNA]</scope>
    <source>
        <strain evidence="1 2">MS1.HAVA.3</strain>
    </source>
</reference>
<proteinExistence type="predicted"/>
<organism evidence="1 2">
    <name type="scientific">Streptomyces caledonius</name>
    <dbReference type="NCBI Taxonomy" id="3134107"/>
    <lineage>
        <taxon>Bacteria</taxon>
        <taxon>Bacillati</taxon>
        <taxon>Actinomycetota</taxon>
        <taxon>Actinomycetes</taxon>
        <taxon>Kitasatosporales</taxon>
        <taxon>Streptomycetaceae</taxon>
        <taxon>Streptomyces</taxon>
    </lineage>
</organism>
<gene>
    <name evidence="1" type="ORF">WKI68_25910</name>
</gene>
<sequence length="87" mass="9024">MERLDLAPEAGVTYNCALDVTSPVVLDNIVTQVLATGGGRGRVARAVLRAVEGSRITGVIHCSEEIAACLRESGLVPDRLGSHALGV</sequence>
<accession>A0ABU8U7L2</accession>
<keyword evidence="2" id="KW-1185">Reference proteome</keyword>
<evidence type="ECO:0000313" key="2">
    <source>
        <dbReference type="Proteomes" id="UP001382904"/>
    </source>
</evidence>
<dbReference type="EMBL" id="JBBKAM010000002">
    <property type="protein sequence ID" value="MEJ8643877.1"/>
    <property type="molecule type" value="Genomic_DNA"/>
</dbReference>
<dbReference type="Proteomes" id="UP001382904">
    <property type="component" value="Unassembled WGS sequence"/>
</dbReference>
<protein>
    <submittedName>
        <fullName evidence="1">Uncharacterized protein</fullName>
    </submittedName>
</protein>
<evidence type="ECO:0000313" key="1">
    <source>
        <dbReference type="EMBL" id="MEJ8643877.1"/>
    </source>
</evidence>
<name>A0ABU8U7L2_9ACTN</name>